<reference evidence="2 3" key="1">
    <citation type="submission" date="2022-04" db="EMBL/GenBank/DDBJ databases">
        <title>Gracilibacillus sp. isolated from saltern.</title>
        <authorList>
            <person name="Won M."/>
            <person name="Lee C.-M."/>
            <person name="Woen H.-Y."/>
            <person name="Kwon S.-W."/>
        </authorList>
    </citation>
    <scope>NUCLEOTIDE SEQUENCE [LARGE SCALE GENOMIC DNA]</scope>
    <source>
        <strain evidence="2 3">SSPM10-3</strain>
    </source>
</reference>
<feature type="transmembrane region" description="Helical" evidence="1">
    <location>
        <begin position="12"/>
        <end position="30"/>
    </location>
</feature>
<keyword evidence="3" id="KW-1185">Reference proteome</keyword>
<dbReference type="EMBL" id="CP095071">
    <property type="protein sequence ID" value="UOQ86902.1"/>
    <property type="molecule type" value="Genomic_DNA"/>
</dbReference>
<evidence type="ECO:0000313" key="3">
    <source>
        <dbReference type="Proteomes" id="UP000831537"/>
    </source>
</evidence>
<evidence type="ECO:0000256" key="1">
    <source>
        <dbReference type="SAM" id="Phobius"/>
    </source>
</evidence>
<dbReference type="RefSeq" id="WP_244747278.1">
    <property type="nucleotide sequence ID" value="NZ_CP095071.1"/>
</dbReference>
<name>A0ABY4GUN5_9BACI</name>
<protein>
    <recommendedName>
        <fullName evidence="4">Alpha/beta hydrolase</fullName>
    </recommendedName>
</protein>
<accession>A0ABY4GUN5</accession>
<sequence length="88" mass="10425">MNKLKLLKSKIFWLSVFLIGSLIFFINYGSPWSLYKYNKAFENYLEDTHQQDFEIDSMSYDLMHGTYSAEAFEVNHPAMLFYHGANRP</sequence>
<dbReference type="Proteomes" id="UP000831537">
    <property type="component" value="Chromosome"/>
</dbReference>
<gene>
    <name evidence="2" type="ORF">MUN87_08470</name>
</gene>
<keyword evidence="1" id="KW-1133">Transmembrane helix</keyword>
<proteinExistence type="predicted"/>
<keyword evidence="1" id="KW-0812">Transmembrane</keyword>
<keyword evidence="1" id="KW-0472">Membrane</keyword>
<evidence type="ECO:0000313" key="2">
    <source>
        <dbReference type="EMBL" id="UOQ86902.1"/>
    </source>
</evidence>
<evidence type="ECO:0008006" key="4">
    <source>
        <dbReference type="Google" id="ProtNLM"/>
    </source>
</evidence>
<organism evidence="2 3">
    <name type="scientific">Gracilibacillus salinarum</name>
    <dbReference type="NCBI Taxonomy" id="2932255"/>
    <lineage>
        <taxon>Bacteria</taxon>
        <taxon>Bacillati</taxon>
        <taxon>Bacillota</taxon>
        <taxon>Bacilli</taxon>
        <taxon>Bacillales</taxon>
        <taxon>Bacillaceae</taxon>
        <taxon>Gracilibacillus</taxon>
    </lineage>
</organism>